<keyword evidence="9" id="KW-1185">Reference proteome</keyword>
<dbReference type="SMART" id="SM01133">
    <property type="entry name" value="DeoC"/>
    <property type="match status" value="1"/>
</dbReference>
<dbReference type="HAMAP" id="MF_00114">
    <property type="entry name" value="DeoC_type1"/>
    <property type="match status" value="1"/>
</dbReference>
<dbReference type="STRING" id="86416.Clopa_3802"/>
<dbReference type="NCBIfam" id="TIGR00126">
    <property type="entry name" value="deoC"/>
    <property type="match status" value="1"/>
</dbReference>
<comment type="subcellular location">
    <subcellularLocation>
        <location evidence="7">Cytoplasm</location>
    </subcellularLocation>
</comment>
<dbReference type="GO" id="GO:0009264">
    <property type="term" value="P:deoxyribonucleotide catabolic process"/>
    <property type="evidence" value="ECO:0007669"/>
    <property type="project" value="UniProtKB-UniRule"/>
</dbReference>
<dbReference type="Gene3D" id="3.20.20.70">
    <property type="entry name" value="Aldolase class I"/>
    <property type="match status" value="1"/>
</dbReference>
<feature type="active site" description="Schiff-base intermediate with acetaldehyde" evidence="7">
    <location>
        <position position="152"/>
    </location>
</feature>
<evidence type="ECO:0000313" key="8">
    <source>
        <dbReference type="EMBL" id="AGK98569.1"/>
    </source>
</evidence>
<proteinExistence type="inferred from homology"/>
<dbReference type="GO" id="GO:0005737">
    <property type="term" value="C:cytoplasm"/>
    <property type="evidence" value="ECO:0007669"/>
    <property type="project" value="UniProtKB-SubCell"/>
</dbReference>
<dbReference type="UniPathway" id="UPA00002">
    <property type="reaction ID" value="UER00468"/>
</dbReference>
<dbReference type="FunFam" id="3.20.20.70:FF:000044">
    <property type="entry name" value="Deoxyribose-phosphate aldolase"/>
    <property type="match status" value="1"/>
</dbReference>
<comment type="catalytic activity">
    <reaction evidence="5 7">
        <text>2-deoxy-D-ribose 5-phosphate = D-glyceraldehyde 3-phosphate + acetaldehyde</text>
        <dbReference type="Rhea" id="RHEA:12821"/>
        <dbReference type="ChEBI" id="CHEBI:15343"/>
        <dbReference type="ChEBI" id="CHEBI:59776"/>
        <dbReference type="ChEBI" id="CHEBI:62877"/>
        <dbReference type="EC" id="4.1.2.4"/>
    </reaction>
</comment>
<dbReference type="InterPro" id="IPR002915">
    <property type="entry name" value="DeoC/FbaB/LacD_aldolase"/>
</dbReference>
<keyword evidence="4 7" id="KW-0704">Schiff base</keyword>
<keyword evidence="2 7" id="KW-0963">Cytoplasm</keyword>
<comment type="function">
    <text evidence="6 7">Catalyzes a reversible aldol reaction between acetaldehyde and D-glyceraldehyde 3-phosphate to generate 2-deoxy-D-ribose 5-phosphate.</text>
</comment>
<comment type="similarity">
    <text evidence="1 7">Belongs to the DeoC/FbaB aldolase family. DeoC type 1 subfamily.</text>
</comment>
<feature type="active site" description="Proton donor/acceptor" evidence="7">
    <location>
        <position position="89"/>
    </location>
</feature>
<dbReference type="EC" id="4.1.2.4" evidence="7"/>
<dbReference type="PANTHER" id="PTHR10889">
    <property type="entry name" value="DEOXYRIBOSE-PHOSPHATE ALDOLASE"/>
    <property type="match status" value="1"/>
</dbReference>
<evidence type="ECO:0000256" key="6">
    <source>
        <dbReference type="ARBA" id="ARBA00056337"/>
    </source>
</evidence>
<keyword evidence="3 7" id="KW-0456">Lyase</keyword>
<dbReference type="EMBL" id="CP003261">
    <property type="protein sequence ID" value="AGK98569.1"/>
    <property type="molecule type" value="Genomic_DNA"/>
</dbReference>
<dbReference type="GO" id="GO:0016052">
    <property type="term" value="P:carbohydrate catabolic process"/>
    <property type="evidence" value="ECO:0007669"/>
    <property type="project" value="TreeGrafter"/>
</dbReference>
<sequence length="219" mass="23499">MELSKYIDHTILKPDATLQEVKKICSEAKKYSFASVCVNPYYAKFVSCELKETSVKTCVVIGFPLGANTKEVKAFEASNAVENGAQEVDMVINIGALKDKKYDVVESDIKAVVDSVSGKALVKVIIECCLLTKEEIVMACRLSLKAGTDFVKTSTGFSTSGAKVEDVKLMRETVGENAGVKASGGIRDYKSAMEMINAGANRIGASAGIAIVSEFNEQN</sequence>
<dbReference type="Proteomes" id="UP000013523">
    <property type="component" value="Chromosome"/>
</dbReference>
<comment type="pathway">
    <text evidence="7">Carbohydrate degradation; 2-deoxy-D-ribose 1-phosphate degradation; D-glyceraldehyde 3-phosphate and acetaldehyde from 2-deoxy-alpha-D-ribose 1-phosphate: step 2/2.</text>
</comment>
<dbReference type="InterPro" id="IPR028581">
    <property type="entry name" value="DeoC_typeI"/>
</dbReference>
<dbReference type="OrthoDB" id="9778711at2"/>
<evidence type="ECO:0000256" key="5">
    <source>
        <dbReference type="ARBA" id="ARBA00048791"/>
    </source>
</evidence>
<organism evidence="8 9">
    <name type="scientific">Clostridium pasteurianum BC1</name>
    <dbReference type="NCBI Taxonomy" id="86416"/>
    <lineage>
        <taxon>Bacteria</taxon>
        <taxon>Bacillati</taxon>
        <taxon>Bacillota</taxon>
        <taxon>Clostridia</taxon>
        <taxon>Eubacteriales</taxon>
        <taxon>Clostridiaceae</taxon>
        <taxon>Clostridium</taxon>
    </lineage>
</organism>
<feature type="active site" description="Proton donor/acceptor" evidence="7">
    <location>
        <position position="181"/>
    </location>
</feature>
<gene>
    <name evidence="7" type="primary">deoC</name>
    <name evidence="8" type="ORF">Clopa_3802</name>
</gene>
<dbReference type="GO" id="GO:0004139">
    <property type="term" value="F:deoxyribose-phosphate aldolase activity"/>
    <property type="evidence" value="ECO:0007669"/>
    <property type="project" value="UniProtKB-UniRule"/>
</dbReference>
<evidence type="ECO:0000256" key="7">
    <source>
        <dbReference type="HAMAP-Rule" id="MF_00114"/>
    </source>
</evidence>
<dbReference type="HOGENOM" id="CLU_053595_0_1_9"/>
<dbReference type="AlphaFoldDB" id="R4KDI2"/>
<dbReference type="CDD" id="cd00959">
    <property type="entry name" value="DeoC"/>
    <property type="match status" value="1"/>
</dbReference>
<accession>R4KDI2</accession>
<reference evidence="8 9" key="1">
    <citation type="submission" date="2012-01" db="EMBL/GenBank/DDBJ databases">
        <title>Complete sequence of chromosome of Clostridium pasteurianum BC1.</title>
        <authorList>
            <consortium name="US DOE Joint Genome Institute"/>
            <person name="Lucas S."/>
            <person name="Han J."/>
            <person name="Lapidus A."/>
            <person name="Cheng J.-F."/>
            <person name="Goodwin L."/>
            <person name="Pitluck S."/>
            <person name="Peters L."/>
            <person name="Mikhailova N."/>
            <person name="Teshima H."/>
            <person name="Detter J.C."/>
            <person name="Han C."/>
            <person name="Tapia R."/>
            <person name="Land M."/>
            <person name="Hauser L."/>
            <person name="Kyrpides N."/>
            <person name="Ivanova N."/>
            <person name="Pagani I."/>
            <person name="Dunn J."/>
            <person name="Taghavi S."/>
            <person name="Francis A."/>
            <person name="van der Lelie D."/>
            <person name="Woyke T."/>
        </authorList>
    </citation>
    <scope>NUCLEOTIDE SEQUENCE [LARGE SCALE GENOMIC DNA]</scope>
    <source>
        <strain evidence="8 9">BC1</strain>
    </source>
</reference>
<evidence type="ECO:0000256" key="4">
    <source>
        <dbReference type="ARBA" id="ARBA00023270"/>
    </source>
</evidence>
<dbReference type="GO" id="GO:0006018">
    <property type="term" value="P:2-deoxyribose 1-phosphate catabolic process"/>
    <property type="evidence" value="ECO:0007669"/>
    <property type="project" value="UniProtKB-UniRule"/>
</dbReference>
<evidence type="ECO:0000313" key="9">
    <source>
        <dbReference type="Proteomes" id="UP000013523"/>
    </source>
</evidence>
<protein>
    <recommendedName>
        <fullName evidence="7">Deoxyribose-phosphate aldolase</fullName>
        <shortName evidence="7">DERA</shortName>
        <ecNumber evidence="7">4.1.2.4</ecNumber>
    </recommendedName>
    <alternativeName>
        <fullName evidence="7">2-deoxy-D-ribose 5-phosphate aldolase</fullName>
    </alternativeName>
    <alternativeName>
        <fullName evidence="7">Phosphodeoxyriboaldolase</fullName>
        <shortName evidence="7">Deoxyriboaldolase</shortName>
    </alternativeName>
</protein>
<evidence type="ECO:0000256" key="2">
    <source>
        <dbReference type="ARBA" id="ARBA00022490"/>
    </source>
</evidence>
<dbReference type="eggNOG" id="COG0274">
    <property type="taxonomic scope" value="Bacteria"/>
</dbReference>
<dbReference type="Pfam" id="PF01791">
    <property type="entry name" value="DeoC"/>
    <property type="match status" value="1"/>
</dbReference>
<dbReference type="SUPFAM" id="SSF51569">
    <property type="entry name" value="Aldolase"/>
    <property type="match status" value="1"/>
</dbReference>
<dbReference type="PATRIC" id="fig|86416.3.peg.3797"/>
<dbReference type="PANTHER" id="PTHR10889:SF1">
    <property type="entry name" value="DEOXYRIBOSE-PHOSPHATE ALDOLASE"/>
    <property type="match status" value="1"/>
</dbReference>
<evidence type="ECO:0000256" key="1">
    <source>
        <dbReference type="ARBA" id="ARBA00010936"/>
    </source>
</evidence>
<dbReference type="RefSeq" id="WP_015616850.1">
    <property type="nucleotide sequence ID" value="NC_021182.1"/>
</dbReference>
<dbReference type="InterPro" id="IPR013785">
    <property type="entry name" value="Aldolase_TIM"/>
</dbReference>
<name>R4KDI2_CLOPA</name>
<dbReference type="InterPro" id="IPR011343">
    <property type="entry name" value="DeoC"/>
</dbReference>
<dbReference type="KEGG" id="cpas:Clopa_3802"/>
<evidence type="ECO:0000256" key="3">
    <source>
        <dbReference type="ARBA" id="ARBA00023239"/>
    </source>
</evidence>
<dbReference type="PIRSF" id="PIRSF001357">
    <property type="entry name" value="DeoC"/>
    <property type="match status" value="1"/>
</dbReference>